<keyword evidence="2" id="KW-1185">Reference proteome</keyword>
<accession>A0ABP6ZVK5</accession>
<name>A0ABP6ZVK5_9ACTN</name>
<dbReference type="Proteomes" id="UP001500630">
    <property type="component" value="Unassembled WGS sequence"/>
</dbReference>
<dbReference type="EMBL" id="BAABDQ010000057">
    <property type="protein sequence ID" value="GAA3618046.1"/>
    <property type="molecule type" value="Genomic_DNA"/>
</dbReference>
<evidence type="ECO:0000313" key="1">
    <source>
        <dbReference type="EMBL" id="GAA3618046.1"/>
    </source>
</evidence>
<organism evidence="1 2">
    <name type="scientific">Nonomuraea rosea</name>
    <dbReference type="NCBI Taxonomy" id="638574"/>
    <lineage>
        <taxon>Bacteria</taxon>
        <taxon>Bacillati</taxon>
        <taxon>Actinomycetota</taxon>
        <taxon>Actinomycetes</taxon>
        <taxon>Streptosporangiales</taxon>
        <taxon>Streptosporangiaceae</taxon>
        <taxon>Nonomuraea</taxon>
    </lineage>
</organism>
<gene>
    <name evidence="1" type="ORF">GCM10022419_124460</name>
</gene>
<protein>
    <submittedName>
        <fullName evidence="1">Uncharacterized protein</fullName>
    </submittedName>
</protein>
<sequence>MMPLGRRNTSEVLSHDYDLPDLIVGDPGAVSWAELGRSMSPDWSRRWTTSMRVNGAEVVCPVRDLTSFEVRWAEPVRRFTWRTGQRHRPGLAFMVSTGLAGWI</sequence>
<comment type="caution">
    <text evidence="1">The sequence shown here is derived from an EMBL/GenBank/DDBJ whole genome shotgun (WGS) entry which is preliminary data.</text>
</comment>
<reference evidence="2" key="1">
    <citation type="journal article" date="2019" name="Int. J. Syst. Evol. Microbiol.">
        <title>The Global Catalogue of Microorganisms (GCM) 10K type strain sequencing project: providing services to taxonomists for standard genome sequencing and annotation.</title>
        <authorList>
            <consortium name="The Broad Institute Genomics Platform"/>
            <consortium name="The Broad Institute Genome Sequencing Center for Infectious Disease"/>
            <person name="Wu L."/>
            <person name="Ma J."/>
        </authorList>
    </citation>
    <scope>NUCLEOTIDE SEQUENCE [LARGE SCALE GENOMIC DNA]</scope>
    <source>
        <strain evidence="2">JCM 17326</strain>
    </source>
</reference>
<proteinExistence type="predicted"/>
<evidence type="ECO:0000313" key="2">
    <source>
        <dbReference type="Proteomes" id="UP001500630"/>
    </source>
</evidence>